<feature type="domain" description="Bacterial type II secretion system protein E" evidence="3">
    <location>
        <begin position="167"/>
        <end position="356"/>
    </location>
</feature>
<dbReference type="InterPro" id="IPR001482">
    <property type="entry name" value="T2SS/T4SS_dom"/>
</dbReference>
<organism evidence="4 5">
    <name type="scientific">Candidatus Nesterenkonia stercoripullorum</name>
    <dbReference type="NCBI Taxonomy" id="2838701"/>
    <lineage>
        <taxon>Bacteria</taxon>
        <taxon>Bacillati</taxon>
        <taxon>Actinomycetota</taxon>
        <taxon>Actinomycetes</taxon>
        <taxon>Micrococcales</taxon>
        <taxon>Micrococcaceae</taxon>
        <taxon>Nesterenkonia</taxon>
    </lineage>
</organism>
<dbReference type="AlphaFoldDB" id="A0A9D1S3C4"/>
<dbReference type="PANTHER" id="PTHR30486:SF6">
    <property type="entry name" value="TYPE IV PILUS RETRACTATION ATPASE PILT"/>
    <property type="match status" value="1"/>
</dbReference>
<comment type="caution">
    <text evidence="4">The sequence shown here is derived from an EMBL/GenBank/DDBJ whole genome shotgun (WGS) entry which is preliminary data.</text>
</comment>
<dbReference type="EMBL" id="DXGD01000153">
    <property type="protein sequence ID" value="HIW99336.1"/>
    <property type="molecule type" value="Genomic_DNA"/>
</dbReference>
<dbReference type="PANTHER" id="PTHR30486">
    <property type="entry name" value="TWITCHING MOTILITY PROTEIN PILT"/>
    <property type="match status" value="1"/>
</dbReference>
<evidence type="ECO:0000259" key="3">
    <source>
        <dbReference type="Pfam" id="PF00437"/>
    </source>
</evidence>
<gene>
    <name evidence="4" type="ORF">H9871_04255</name>
</gene>
<reference evidence="4" key="1">
    <citation type="journal article" date="2021" name="PeerJ">
        <title>Extensive microbial diversity within the chicken gut microbiome revealed by metagenomics and culture.</title>
        <authorList>
            <person name="Gilroy R."/>
            <person name="Ravi A."/>
            <person name="Getino M."/>
            <person name="Pursley I."/>
            <person name="Horton D.L."/>
            <person name="Alikhan N.F."/>
            <person name="Baker D."/>
            <person name="Gharbi K."/>
            <person name="Hall N."/>
            <person name="Watson M."/>
            <person name="Adriaenssens E.M."/>
            <person name="Foster-Nyarko E."/>
            <person name="Jarju S."/>
            <person name="Secka A."/>
            <person name="Antonio M."/>
            <person name="Oren A."/>
            <person name="Chaudhuri R.R."/>
            <person name="La Ragione R."/>
            <person name="Hildebrand F."/>
            <person name="Pallen M.J."/>
        </authorList>
    </citation>
    <scope>NUCLEOTIDE SEQUENCE</scope>
    <source>
        <strain evidence="4">ChiHejej3B27-3195</strain>
    </source>
</reference>
<evidence type="ECO:0000313" key="5">
    <source>
        <dbReference type="Proteomes" id="UP000824151"/>
    </source>
</evidence>
<evidence type="ECO:0000313" key="4">
    <source>
        <dbReference type="EMBL" id="HIW99336.1"/>
    </source>
</evidence>
<feature type="region of interest" description="Disordered" evidence="2">
    <location>
        <begin position="420"/>
        <end position="444"/>
    </location>
</feature>
<evidence type="ECO:0000256" key="2">
    <source>
        <dbReference type="SAM" id="MobiDB-lite"/>
    </source>
</evidence>
<dbReference type="Gene3D" id="3.40.50.300">
    <property type="entry name" value="P-loop containing nucleotide triphosphate hydrolases"/>
    <property type="match status" value="1"/>
</dbReference>
<feature type="compositionally biased region" description="Basic and acidic residues" evidence="2">
    <location>
        <begin position="435"/>
        <end position="444"/>
    </location>
</feature>
<dbReference type="InterPro" id="IPR022399">
    <property type="entry name" value="TadA-like_ATPase"/>
</dbReference>
<dbReference type="SUPFAM" id="SSF52540">
    <property type="entry name" value="P-loop containing nucleoside triphosphate hydrolases"/>
    <property type="match status" value="1"/>
</dbReference>
<comment type="similarity">
    <text evidence="1">Belongs to the GSP E family.</text>
</comment>
<dbReference type="Pfam" id="PF00437">
    <property type="entry name" value="T2SSE"/>
    <property type="match status" value="1"/>
</dbReference>
<dbReference type="GO" id="GO:0016887">
    <property type="term" value="F:ATP hydrolysis activity"/>
    <property type="evidence" value="ECO:0007669"/>
    <property type="project" value="InterPro"/>
</dbReference>
<proteinExistence type="inferred from homology"/>
<dbReference type="CDD" id="cd01130">
    <property type="entry name" value="VirB11-like_ATPase"/>
    <property type="match status" value="1"/>
</dbReference>
<dbReference type="InterPro" id="IPR027417">
    <property type="entry name" value="P-loop_NTPase"/>
</dbReference>
<sequence length="444" mass="46736">MMKADGSAAVASQPRADAAGGAVRSSARKLGSQYSAHVERVRDELRRSAGPVNVAMIAEAVRASGLALGAGTTAQLVKSLRDELMGLGPFQPFVEEDGVTDVLLDPLGWMWTDGAEGLRRRDVQVDEHQARGLARRLIAMAGGRLDEGQPCADGRIDRYRIHAVLPPVSGGGPLVSIRVAGESSADLRQLARQWEDASLWLGVIRAMVHGRANYLISGATGSGKTSLLSAMLADCAPGERILVVEDTTEVRPSHPHIVHLQARAGNVEGAGRIDIGQLVRETLRMRPDRLIVGECRGAELRDFLTAMNTGHQGAGGTVHANSPAAVPARLVAMGALAGLDPQAVSLQAAAALDAVIHVERRNGRRMPVALSLLSYEQGGLTLKTVLENDGSGLRRGAAYPAFCTAFPIAGLGEVQVLSNGTQGTQGGHPAACRENPLHLEGERL</sequence>
<protein>
    <submittedName>
        <fullName evidence="4">TadA family conjugal transfer-associated ATPase</fullName>
    </submittedName>
</protein>
<dbReference type="NCBIfam" id="TIGR03819">
    <property type="entry name" value="heli_sec_ATPase"/>
    <property type="match status" value="1"/>
</dbReference>
<evidence type="ECO:0000256" key="1">
    <source>
        <dbReference type="ARBA" id="ARBA00006611"/>
    </source>
</evidence>
<reference evidence="4" key="2">
    <citation type="submission" date="2021-04" db="EMBL/GenBank/DDBJ databases">
        <authorList>
            <person name="Gilroy R."/>
        </authorList>
    </citation>
    <scope>NUCLEOTIDE SEQUENCE</scope>
    <source>
        <strain evidence="4">ChiHejej3B27-3195</strain>
    </source>
</reference>
<feature type="region of interest" description="Disordered" evidence="2">
    <location>
        <begin position="1"/>
        <end position="24"/>
    </location>
</feature>
<accession>A0A9D1S3C4</accession>
<dbReference type="Gene3D" id="3.30.450.380">
    <property type="match status" value="1"/>
</dbReference>
<dbReference type="InterPro" id="IPR050921">
    <property type="entry name" value="T4SS_GSP_E_ATPase"/>
</dbReference>
<dbReference type="Proteomes" id="UP000824151">
    <property type="component" value="Unassembled WGS sequence"/>
</dbReference>
<name>A0A9D1S3C4_9MICC</name>